<comment type="similarity">
    <text evidence="1">Belongs to the UDPGP type 1 family.</text>
</comment>
<dbReference type="Gene3D" id="2.160.10.10">
    <property type="entry name" value="Hexapeptide repeat proteins"/>
    <property type="match status" value="1"/>
</dbReference>
<comment type="caution">
    <text evidence="6">The sequence shown here is derived from an EMBL/GenBank/DDBJ whole genome shotgun (WGS) entry which is preliminary data.</text>
</comment>
<feature type="binding site" evidence="5">
    <location>
        <position position="201"/>
    </location>
    <ligand>
        <name>UTP</name>
        <dbReference type="ChEBI" id="CHEBI:46398"/>
    </ligand>
</feature>
<protein>
    <submittedName>
        <fullName evidence="6">UTP--glucose-1-phosphate uridylyltransferase</fullName>
    </submittedName>
</protein>
<dbReference type="GO" id="GO:0003983">
    <property type="term" value="F:UTP:glucose-1-phosphate uridylyltransferase activity"/>
    <property type="evidence" value="ECO:0007669"/>
    <property type="project" value="InterPro"/>
</dbReference>
<dbReference type="AlphaFoldDB" id="A0A194AKD7"/>
<dbReference type="InterPro" id="IPR029044">
    <property type="entry name" value="Nucleotide-diphossugar_trans"/>
</dbReference>
<dbReference type="EMBL" id="BDFE01000020">
    <property type="protein sequence ID" value="GAU09700.1"/>
    <property type="molecule type" value="Genomic_DNA"/>
</dbReference>
<accession>A0A194AKD7</accession>
<keyword evidence="3 6" id="KW-0548">Nucleotidyltransferase</keyword>
<dbReference type="RefSeq" id="WP_069859950.1">
    <property type="nucleotide sequence ID" value="NZ_BDFE01000020.1"/>
</dbReference>
<dbReference type="Proteomes" id="UP000095200">
    <property type="component" value="Unassembled WGS sequence"/>
</dbReference>
<keyword evidence="2 6" id="KW-0808">Transferase</keyword>
<reference evidence="7" key="1">
    <citation type="submission" date="2016-06" db="EMBL/GenBank/DDBJ databases">
        <title>Draft genome sequence of Desulfoplanes formicivorans strain Pf12B.</title>
        <authorList>
            <person name="Watanabe M."/>
            <person name="Kojima H."/>
            <person name="Fukui M."/>
        </authorList>
    </citation>
    <scope>NUCLEOTIDE SEQUENCE [LARGE SCALE GENOMIC DNA]</scope>
    <source>
        <strain evidence="7">Pf12B</strain>
    </source>
</reference>
<feature type="binding site" evidence="5">
    <location>
        <position position="232"/>
    </location>
    <ligand>
        <name>UTP</name>
        <dbReference type="ChEBI" id="CHEBI:46398"/>
    </ligand>
</feature>
<keyword evidence="7" id="KW-1185">Reference proteome</keyword>
<dbReference type="FunFam" id="2.160.10.10:FF:000001">
    <property type="entry name" value="UTP--glucose-1-phosphate uridylyltransferase"/>
    <property type="match status" value="1"/>
</dbReference>
<feature type="binding site" evidence="5">
    <location>
        <position position="173"/>
    </location>
    <ligand>
        <name>UTP</name>
        <dbReference type="ChEBI" id="CHEBI:46398"/>
    </ligand>
</feature>
<evidence type="ECO:0000313" key="7">
    <source>
        <dbReference type="Proteomes" id="UP000095200"/>
    </source>
</evidence>
<name>A0A194AKD7_9BACT</name>
<dbReference type="InterPro" id="IPR016267">
    <property type="entry name" value="UDPGP_trans"/>
</dbReference>
<dbReference type="STRING" id="1592317.DPF_2431"/>
<dbReference type="SUPFAM" id="SSF53448">
    <property type="entry name" value="Nucleotide-diphospho-sugar transferases"/>
    <property type="match status" value="1"/>
</dbReference>
<dbReference type="PIRSF" id="PIRSF000806">
    <property type="entry name" value="UDPGP"/>
    <property type="match status" value="1"/>
</dbReference>
<proteinExistence type="inferred from homology"/>
<evidence type="ECO:0000256" key="3">
    <source>
        <dbReference type="ARBA" id="ARBA00022695"/>
    </source>
</evidence>
<feature type="binding site" evidence="4">
    <location>
        <position position="202"/>
    </location>
    <ligand>
        <name>substrate</name>
    </ligand>
</feature>
<sequence length="494" mass="55866">MQESSPLIRFLKVNTFASTQKFKPFELKMEAHGLPDIVINVTKYYYNQVLHGSLGKLDESDIEPVSREDIPTYDQALECVDIGEHALGKLAIIKLNGGSGTSMGLEKAKSLLPVRGDRTFLDIIVRQVLRLRERTGTEIPLVFMNSFRTHLDTMLAIEGFDNGSTRVPLAFIQHKSPKVMQEDLSPAQWPQNPELEWNPPGHGDIYTSMVTSGTLQKLLEAGFEYAFIANSDNLGAVVDPAIFGFMVKNDLPFLMEVADRMPSDKKGGHLCRLRENGRLALREIAQCPEKSLNAFQDVNKYCFFNTNSIWINLKVLEKVFVYHGMMPLDLIVNSKHLDPRDEDSPWVFQLETAMGSAISSFRHAQVLQVPRTRFAPVKTCNDMLNVMSDNFVLSKDETVVPNPKRTLGPILIDLDKRYFMRVDDFLARFPHGAPSLLACTSLTVEGDIVFAKDIVLKGDVVIRNLTENQIVVYQEELEDKHFNLCFQSRYVTTF</sequence>
<dbReference type="Pfam" id="PF01704">
    <property type="entry name" value="UDPGP"/>
    <property type="match status" value="1"/>
</dbReference>
<dbReference type="InterPro" id="IPR002618">
    <property type="entry name" value="UDPGP_fam"/>
</dbReference>
<feature type="binding site" evidence="5">
    <location>
        <position position="378"/>
    </location>
    <ligand>
        <name>UTP</name>
        <dbReference type="ChEBI" id="CHEBI:46398"/>
    </ligand>
</feature>
<feature type="binding site" evidence="5">
    <location>
        <position position="109"/>
    </location>
    <ligand>
        <name>UTP</name>
        <dbReference type="ChEBI" id="CHEBI:46398"/>
    </ligand>
</feature>
<evidence type="ECO:0000313" key="6">
    <source>
        <dbReference type="EMBL" id="GAU09700.1"/>
    </source>
</evidence>
<evidence type="ECO:0000256" key="1">
    <source>
        <dbReference type="ARBA" id="ARBA00010401"/>
    </source>
</evidence>
<evidence type="ECO:0000256" key="5">
    <source>
        <dbReference type="PIRSR" id="PIRSR000806-2"/>
    </source>
</evidence>
<dbReference type="PANTHER" id="PTHR43511">
    <property type="match status" value="1"/>
</dbReference>
<gene>
    <name evidence="6" type="ORF">DPF_2431</name>
</gene>
<dbReference type="Gene3D" id="3.90.550.10">
    <property type="entry name" value="Spore Coat Polysaccharide Biosynthesis Protein SpsA, Chain A"/>
    <property type="match status" value="1"/>
</dbReference>
<evidence type="ECO:0000256" key="2">
    <source>
        <dbReference type="ARBA" id="ARBA00022679"/>
    </source>
</evidence>
<organism evidence="6 7">
    <name type="scientific">Desulfoplanes formicivorans</name>
    <dbReference type="NCBI Taxonomy" id="1592317"/>
    <lineage>
        <taxon>Bacteria</taxon>
        <taxon>Pseudomonadati</taxon>
        <taxon>Thermodesulfobacteriota</taxon>
        <taxon>Desulfovibrionia</taxon>
        <taxon>Desulfovibrionales</taxon>
        <taxon>Desulfoplanaceae</taxon>
        <taxon>Desulfoplanes</taxon>
    </lineage>
</organism>
<dbReference type="GO" id="GO:0006011">
    <property type="term" value="P:UDP-alpha-D-glucose metabolic process"/>
    <property type="evidence" value="ECO:0007669"/>
    <property type="project" value="InterPro"/>
</dbReference>
<evidence type="ECO:0000256" key="4">
    <source>
        <dbReference type="PIRSR" id="PIRSR000806-1"/>
    </source>
</evidence>